<name>A0ACA9SP03_9GLOM</name>
<sequence length="113" mass="13110">DLLSIGEGNRNFQEDGRVHWNKFALMGDVLNMIRKFQKSSYNIKSNILIEKFIADTVIMNDDELYKKSLELEPRIQRAASESRQILQVVYVYGFYAKTKDILLASKNSVFCLL</sequence>
<organism evidence="1 2">
    <name type="scientific">Racocetra persica</name>
    <dbReference type="NCBI Taxonomy" id="160502"/>
    <lineage>
        <taxon>Eukaryota</taxon>
        <taxon>Fungi</taxon>
        <taxon>Fungi incertae sedis</taxon>
        <taxon>Mucoromycota</taxon>
        <taxon>Glomeromycotina</taxon>
        <taxon>Glomeromycetes</taxon>
        <taxon>Diversisporales</taxon>
        <taxon>Gigasporaceae</taxon>
        <taxon>Racocetra</taxon>
    </lineage>
</organism>
<feature type="non-terminal residue" evidence="1">
    <location>
        <position position="113"/>
    </location>
</feature>
<reference evidence="1" key="1">
    <citation type="submission" date="2021-06" db="EMBL/GenBank/DDBJ databases">
        <authorList>
            <person name="Kallberg Y."/>
            <person name="Tangrot J."/>
            <person name="Rosling A."/>
        </authorList>
    </citation>
    <scope>NUCLEOTIDE SEQUENCE</scope>
    <source>
        <strain evidence="1">MA461A</strain>
    </source>
</reference>
<evidence type="ECO:0000313" key="1">
    <source>
        <dbReference type="EMBL" id="CAG8845306.1"/>
    </source>
</evidence>
<proteinExistence type="predicted"/>
<dbReference type="Proteomes" id="UP000789920">
    <property type="component" value="Unassembled WGS sequence"/>
</dbReference>
<evidence type="ECO:0000313" key="2">
    <source>
        <dbReference type="Proteomes" id="UP000789920"/>
    </source>
</evidence>
<comment type="caution">
    <text evidence="1">The sequence shown here is derived from an EMBL/GenBank/DDBJ whole genome shotgun (WGS) entry which is preliminary data.</text>
</comment>
<protein>
    <submittedName>
        <fullName evidence="1">26962_t:CDS:1</fullName>
    </submittedName>
</protein>
<keyword evidence="2" id="KW-1185">Reference proteome</keyword>
<accession>A0ACA9SP03</accession>
<feature type="non-terminal residue" evidence="1">
    <location>
        <position position="1"/>
    </location>
</feature>
<gene>
    <name evidence="1" type="ORF">RPERSI_LOCUS33604</name>
</gene>
<dbReference type="EMBL" id="CAJVQC010146119">
    <property type="protein sequence ID" value="CAG8845306.1"/>
    <property type="molecule type" value="Genomic_DNA"/>
</dbReference>